<dbReference type="GO" id="GO:0005634">
    <property type="term" value="C:nucleus"/>
    <property type="evidence" value="ECO:0007669"/>
    <property type="project" value="TreeGrafter"/>
</dbReference>
<dbReference type="GO" id="GO:0004649">
    <property type="term" value="F:poly(ADP-ribose) glycohydrolase activity"/>
    <property type="evidence" value="ECO:0007669"/>
    <property type="project" value="UniProtKB-EC"/>
</dbReference>
<name>A0A7R8ZLY9_9CRUS</name>
<gene>
    <name evidence="6" type="ORF">CTOB1V02_LOCUS6751</name>
</gene>
<dbReference type="GO" id="GO:0009225">
    <property type="term" value="P:nucleotide-sugar metabolic process"/>
    <property type="evidence" value="ECO:0007669"/>
    <property type="project" value="TreeGrafter"/>
</dbReference>
<protein>
    <recommendedName>
        <fullName evidence="2">poly(ADP-ribose) glycohydrolase</fullName>
        <ecNumber evidence="2">3.2.1.143</ecNumber>
    </recommendedName>
</protein>
<dbReference type="GO" id="GO:0005975">
    <property type="term" value="P:carbohydrate metabolic process"/>
    <property type="evidence" value="ECO:0007669"/>
    <property type="project" value="InterPro"/>
</dbReference>
<reference evidence="6" key="1">
    <citation type="submission" date="2020-11" db="EMBL/GenBank/DDBJ databases">
        <authorList>
            <person name="Tran Van P."/>
        </authorList>
    </citation>
    <scope>NUCLEOTIDE SEQUENCE</scope>
</reference>
<dbReference type="InterPro" id="IPR007724">
    <property type="entry name" value="Poly_GlycHdrlase"/>
</dbReference>
<dbReference type="GO" id="GO:0005737">
    <property type="term" value="C:cytoplasm"/>
    <property type="evidence" value="ECO:0007669"/>
    <property type="project" value="TreeGrafter"/>
</dbReference>
<evidence type="ECO:0000313" key="6">
    <source>
        <dbReference type="EMBL" id="CAD7228873.1"/>
    </source>
</evidence>
<evidence type="ECO:0000256" key="3">
    <source>
        <dbReference type="ARBA" id="ARBA00022801"/>
    </source>
</evidence>
<evidence type="ECO:0000256" key="2">
    <source>
        <dbReference type="ARBA" id="ARBA00012255"/>
    </source>
</evidence>
<evidence type="ECO:0000259" key="5">
    <source>
        <dbReference type="Pfam" id="PF20811"/>
    </source>
</evidence>
<dbReference type="Pfam" id="PF05028">
    <property type="entry name" value="PARG_cat_C"/>
    <property type="match status" value="1"/>
</dbReference>
<dbReference type="Pfam" id="PF20811">
    <property type="entry name" value="PARG_cat_N"/>
    <property type="match status" value="1"/>
</dbReference>
<dbReference type="OrthoDB" id="1937899at2759"/>
<dbReference type="GO" id="GO:1990966">
    <property type="term" value="P:ATP generation from poly-ADP-D-ribose"/>
    <property type="evidence" value="ECO:0007669"/>
    <property type="project" value="TreeGrafter"/>
</dbReference>
<dbReference type="EMBL" id="OB661736">
    <property type="protein sequence ID" value="CAD7228873.1"/>
    <property type="molecule type" value="Genomic_DNA"/>
</dbReference>
<proteinExistence type="inferred from homology"/>
<feature type="domain" description="PARG helical" evidence="5">
    <location>
        <begin position="69"/>
        <end position="206"/>
    </location>
</feature>
<dbReference type="GO" id="GO:0006282">
    <property type="term" value="P:regulation of DNA repair"/>
    <property type="evidence" value="ECO:0007669"/>
    <property type="project" value="InterPro"/>
</dbReference>
<dbReference type="InterPro" id="IPR048362">
    <property type="entry name" value="PARG_helical"/>
</dbReference>
<sequence>MPCSPRNLYPLPGDDDRTGSRWEMIQKALREPIRCIQDLEAAILSYNTRFSDQWDFAHLRYFLESEMVDEERDHFFKVTMLKMQRLALALPEVVTQAPPLLRARTNQSVTLSQKQIACLLCCAFFCLFPRRNSGKQFKDFPDINFNVLFCGENRRWAKRTSKAVRIQNDPAVPPPGRCRVAKFHCLLHYFRRVTDKVPPGVVTITRRCLPKTRLPDWSQMSSVQLSRDLHVDSAGLIEVQGEGLLQADFANRFLGGGVLRSGCVQEEIRFLLSPELIVGLLLCERMEDTEVVLLTGAEQYSYGTGYAETFKWIAPCYDTVPRDPFRRRMTQAFVAFFVRPSSEQPAVAVATGNWGCGAFNGDKELKFLLQLLAASANSQRGMAYFTFGDEDFRDRIAHLHSVLLASGFSVGDMYAILTRFSPSSEAMSVFDHLLHSIGAEGTQNRSKAKNCASDVTSVGSPVVSRVPRVSKDQVARAVASVGPPVMSRDEDRKPLSRVSKDQVARAVASAGPPRTVGIPVEKGSSEELALKDEAMMSLLLEREEEEVMEWEGEEGSHEERASTRLSLLEALEQAEEEAK</sequence>
<dbReference type="PANTHER" id="PTHR12837">
    <property type="entry name" value="POLY ADP-RIBOSE GLYCOHYDROLASE"/>
    <property type="match status" value="1"/>
</dbReference>
<evidence type="ECO:0000259" key="4">
    <source>
        <dbReference type="Pfam" id="PF05028"/>
    </source>
</evidence>
<dbReference type="InterPro" id="IPR046372">
    <property type="entry name" value="PARG_cat_C"/>
</dbReference>
<organism evidence="6">
    <name type="scientific">Cyprideis torosa</name>
    <dbReference type="NCBI Taxonomy" id="163714"/>
    <lineage>
        <taxon>Eukaryota</taxon>
        <taxon>Metazoa</taxon>
        <taxon>Ecdysozoa</taxon>
        <taxon>Arthropoda</taxon>
        <taxon>Crustacea</taxon>
        <taxon>Oligostraca</taxon>
        <taxon>Ostracoda</taxon>
        <taxon>Podocopa</taxon>
        <taxon>Podocopida</taxon>
        <taxon>Cytherocopina</taxon>
        <taxon>Cytheroidea</taxon>
        <taxon>Cytherideidae</taxon>
        <taxon>Cyprideis</taxon>
    </lineage>
</organism>
<dbReference type="PANTHER" id="PTHR12837:SF15">
    <property type="entry name" value="POLY(ADP-RIBOSE) GLYCOHYDROLASE"/>
    <property type="match status" value="1"/>
</dbReference>
<evidence type="ECO:0000256" key="1">
    <source>
        <dbReference type="ARBA" id="ARBA00009545"/>
    </source>
</evidence>
<keyword evidence="3" id="KW-0378">Hydrolase</keyword>
<dbReference type="AlphaFoldDB" id="A0A7R8ZLY9"/>
<comment type="similarity">
    <text evidence="1">Belongs to the poly(ADP-ribose) glycohydrolase family.</text>
</comment>
<accession>A0A7R8ZLY9</accession>
<feature type="domain" description="PARG catalytic Macro" evidence="4">
    <location>
        <begin position="215"/>
        <end position="331"/>
    </location>
</feature>
<dbReference type="EC" id="3.2.1.143" evidence="2"/>